<feature type="transmembrane region" description="Helical" evidence="2">
    <location>
        <begin position="267"/>
        <end position="284"/>
    </location>
</feature>
<feature type="transmembrane region" description="Helical" evidence="2">
    <location>
        <begin position="66"/>
        <end position="84"/>
    </location>
</feature>
<evidence type="ECO:0000313" key="4">
    <source>
        <dbReference type="EMBL" id="MDV5087479.1"/>
    </source>
</evidence>
<dbReference type="Pfam" id="PF00892">
    <property type="entry name" value="EamA"/>
    <property type="match status" value="2"/>
</dbReference>
<accession>A0ABU3Z6F4</accession>
<keyword evidence="2" id="KW-0812">Transmembrane</keyword>
<feature type="transmembrane region" description="Helical" evidence="2">
    <location>
        <begin position="245"/>
        <end position="261"/>
    </location>
</feature>
<dbReference type="EMBL" id="JAWJZB010000001">
    <property type="protein sequence ID" value="MDV5087479.1"/>
    <property type="molecule type" value="Genomic_DNA"/>
</dbReference>
<feature type="transmembrane region" description="Helical" evidence="2">
    <location>
        <begin position="7"/>
        <end position="29"/>
    </location>
</feature>
<evidence type="ECO:0000256" key="1">
    <source>
        <dbReference type="ARBA" id="ARBA00007362"/>
    </source>
</evidence>
<feature type="transmembrane region" description="Helical" evidence="2">
    <location>
        <begin position="123"/>
        <end position="140"/>
    </location>
</feature>
<keyword evidence="2" id="KW-0472">Membrane</keyword>
<proteinExistence type="inferred from homology"/>
<comment type="caution">
    <text evidence="4">The sequence shown here is derived from an EMBL/GenBank/DDBJ whole genome shotgun (WGS) entry which is preliminary data.</text>
</comment>
<protein>
    <submittedName>
        <fullName evidence="4">EamA family transporter</fullName>
    </submittedName>
</protein>
<feature type="transmembrane region" description="Helical" evidence="2">
    <location>
        <begin position="178"/>
        <end position="196"/>
    </location>
</feature>
<feature type="transmembrane region" description="Helical" evidence="2">
    <location>
        <begin position="90"/>
        <end position="111"/>
    </location>
</feature>
<name>A0ABU3Z6F4_9FIRM</name>
<dbReference type="InterPro" id="IPR037185">
    <property type="entry name" value="EmrE-like"/>
</dbReference>
<dbReference type="SUPFAM" id="SSF103481">
    <property type="entry name" value="Multidrug resistance efflux transporter EmrE"/>
    <property type="match status" value="2"/>
</dbReference>
<feature type="transmembrane region" description="Helical" evidence="2">
    <location>
        <begin position="211"/>
        <end position="233"/>
    </location>
</feature>
<feature type="transmembrane region" description="Helical" evidence="2">
    <location>
        <begin position="35"/>
        <end position="54"/>
    </location>
</feature>
<reference evidence="4 5" key="1">
    <citation type="submission" date="2023-10" db="EMBL/GenBank/DDBJ databases">
        <title>Veillonella sp. nov., isolated from a pig farm feces dump.</title>
        <authorList>
            <person name="Chang Y.-H."/>
        </authorList>
    </citation>
    <scope>NUCLEOTIDE SEQUENCE [LARGE SCALE GENOMIC DNA]</scope>
    <source>
        <strain evidence="4 5">YH-vei2233</strain>
    </source>
</reference>
<sequence length="287" mass="31712">MTNHYKAMIAALGTIAVWATAFPFTRYVVQYIDPFHLAAVRICIGAIALYLVSLLRGLRKPRGVEWFYFIIAGITGNIGYQILFNMGLQTIPSGTASVLVALTPLMTALLLRVVFKEIMSIQGWIYTFTAFLGVAIVMLWDGIFEVKVGSFLILIIVMMFSVYNVLMRYFGQRGYTALDMTTWSMVMGAILGIPYLPDGFRLIQAMPLEPVALLVYLGLCSSALGYGLWSYALGTADKASDVLNFLYLSPVVATIVSFFMLGEVPNGGLYIGGIVILGSLYLFNKYR</sequence>
<feature type="domain" description="EamA" evidence="3">
    <location>
        <begin position="149"/>
        <end position="283"/>
    </location>
</feature>
<dbReference type="InterPro" id="IPR052756">
    <property type="entry name" value="Alkyne_AA_exporter"/>
</dbReference>
<evidence type="ECO:0000259" key="3">
    <source>
        <dbReference type="Pfam" id="PF00892"/>
    </source>
</evidence>
<evidence type="ECO:0000313" key="5">
    <source>
        <dbReference type="Proteomes" id="UP001272515"/>
    </source>
</evidence>
<keyword evidence="5" id="KW-1185">Reference proteome</keyword>
<dbReference type="InterPro" id="IPR000620">
    <property type="entry name" value="EamA_dom"/>
</dbReference>
<dbReference type="Proteomes" id="UP001272515">
    <property type="component" value="Unassembled WGS sequence"/>
</dbReference>
<feature type="transmembrane region" description="Helical" evidence="2">
    <location>
        <begin position="146"/>
        <end position="166"/>
    </location>
</feature>
<evidence type="ECO:0000256" key="2">
    <source>
        <dbReference type="SAM" id="Phobius"/>
    </source>
</evidence>
<comment type="similarity">
    <text evidence="1">Belongs to the EamA transporter family.</text>
</comment>
<dbReference type="RefSeq" id="WP_317329328.1">
    <property type="nucleotide sequence ID" value="NZ_JAWJZA010000017.1"/>
</dbReference>
<dbReference type="PANTHER" id="PTHR12715:SF4">
    <property type="entry name" value="EAMA DOMAIN-CONTAINING PROTEIN"/>
    <property type="match status" value="1"/>
</dbReference>
<organism evidence="4 5">
    <name type="scientific">Veillonella absiana</name>
    <dbReference type="NCBI Taxonomy" id="3079305"/>
    <lineage>
        <taxon>Bacteria</taxon>
        <taxon>Bacillati</taxon>
        <taxon>Bacillota</taxon>
        <taxon>Negativicutes</taxon>
        <taxon>Veillonellales</taxon>
        <taxon>Veillonellaceae</taxon>
        <taxon>Veillonella</taxon>
    </lineage>
</organism>
<keyword evidence="2" id="KW-1133">Transmembrane helix</keyword>
<dbReference type="PANTHER" id="PTHR12715">
    <property type="entry name" value="TRANSPORTER, DRUG/METABOLITE EXPORTER FAMILY"/>
    <property type="match status" value="1"/>
</dbReference>
<gene>
    <name evidence="4" type="ORF">RVY80_01240</name>
</gene>
<feature type="domain" description="EamA" evidence="3">
    <location>
        <begin position="7"/>
        <end position="138"/>
    </location>
</feature>